<sequence length="420" mass="48075">MTSTSSSNKTTETDPKQEKDQPIALSKALRLPIDEADYEDLINNPELFPESISKGYHLHGFTRFSTKMNLRFRRILIDPKGVRSCYNVYPSFVMPFMRGKTDDLEKMLFLSKFGVPSWALAYVFDKSVMYCYRAITSISGFSLVGTTIKQAEKLPNDLVADEKHSRVNGEKAYVATTVANECILGVGMSDTADELGLESAYAAFKSEAIDINQDYQPKTVNTDGWLATKKVWKNLFPCIEVIECFLHAILGIRSVATQKTKVLFNEIADKSWEVYQAETLASFAQRLRRLKEWGEKLGDSRLKDKLLKLCNKKQFFTYAYQQETAHRTSNMVDRLMDGMDRFIYAARYFHSTNKSAENLIRSYALIHNFSPSCPQTIKKYNGKISPAERLNEFRYHDNWLHNLLIAASRNGYRCIPHKAV</sequence>
<organism evidence="2 3">
    <name type="scientific">Candidatus Venteria ishoeyi</name>
    <dbReference type="NCBI Taxonomy" id="1899563"/>
    <lineage>
        <taxon>Bacteria</taxon>
        <taxon>Pseudomonadati</taxon>
        <taxon>Pseudomonadota</taxon>
        <taxon>Gammaproteobacteria</taxon>
        <taxon>Thiotrichales</taxon>
        <taxon>Thiotrichaceae</taxon>
        <taxon>Venteria</taxon>
    </lineage>
</organism>
<dbReference type="AlphaFoldDB" id="A0A1H6F6V1"/>
<evidence type="ECO:0000313" key="2">
    <source>
        <dbReference type="EMBL" id="SEH05141.1"/>
    </source>
</evidence>
<dbReference type="EMBL" id="FMSV02000159">
    <property type="protein sequence ID" value="SEH05141.1"/>
    <property type="molecule type" value="Genomic_DNA"/>
</dbReference>
<evidence type="ECO:0000256" key="1">
    <source>
        <dbReference type="SAM" id="MobiDB-lite"/>
    </source>
</evidence>
<feature type="compositionally biased region" description="Low complexity" evidence="1">
    <location>
        <begin position="1"/>
        <end position="10"/>
    </location>
</feature>
<evidence type="ECO:0008006" key="4">
    <source>
        <dbReference type="Google" id="ProtNLM"/>
    </source>
</evidence>
<name>A0A1H6F6V1_9GAMM</name>
<keyword evidence="3" id="KW-1185">Reference proteome</keyword>
<evidence type="ECO:0000313" key="3">
    <source>
        <dbReference type="Proteomes" id="UP000236724"/>
    </source>
</evidence>
<gene>
    <name evidence="2" type="ORF">MBHS_00994</name>
</gene>
<dbReference type="RefSeq" id="WP_286019055.1">
    <property type="nucleotide sequence ID" value="NZ_FMSV02000159.1"/>
</dbReference>
<feature type="region of interest" description="Disordered" evidence="1">
    <location>
        <begin position="1"/>
        <end position="22"/>
    </location>
</feature>
<proteinExistence type="predicted"/>
<reference evidence="2 3" key="1">
    <citation type="submission" date="2016-10" db="EMBL/GenBank/DDBJ databases">
        <authorList>
            <person name="de Groot N.N."/>
        </authorList>
    </citation>
    <scope>NUCLEOTIDE SEQUENCE [LARGE SCALE GENOMIC DNA]</scope>
    <source>
        <strain evidence="2">MBHS1</strain>
    </source>
</reference>
<feature type="compositionally biased region" description="Basic and acidic residues" evidence="1">
    <location>
        <begin position="11"/>
        <end position="21"/>
    </location>
</feature>
<accession>A0A1H6F6V1</accession>
<dbReference type="Proteomes" id="UP000236724">
    <property type="component" value="Unassembled WGS sequence"/>
</dbReference>
<protein>
    <recommendedName>
        <fullName evidence="4">MULE transposase domain protein</fullName>
    </recommendedName>
</protein>